<evidence type="ECO:0000313" key="1">
    <source>
        <dbReference type="EMBL" id="GAF83967.1"/>
    </source>
</evidence>
<dbReference type="AlphaFoldDB" id="X0T732"/>
<dbReference type="EMBL" id="BARS01006167">
    <property type="protein sequence ID" value="GAF83967.1"/>
    <property type="molecule type" value="Genomic_DNA"/>
</dbReference>
<accession>X0T732</accession>
<organism evidence="1">
    <name type="scientific">marine sediment metagenome</name>
    <dbReference type="NCBI Taxonomy" id="412755"/>
    <lineage>
        <taxon>unclassified sequences</taxon>
        <taxon>metagenomes</taxon>
        <taxon>ecological metagenomes</taxon>
    </lineage>
</organism>
<protein>
    <submittedName>
        <fullName evidence="1">Uncharacterized protein</fullName>
    </submittedName>
</protein>
<comment type="caution">
    <text evidence="1">The sequence shown here is derived from an EMBL/GenBank/DDBJ whole genome shotgun (WGS) entry which is preliminary data.</text>
</comment>
<sequence length="420" mass="45945">PQVTNTFIRSKMNKDLDNRLLPNGEYRDAQNLQISRSEGSEVGEFENVLGNTELTYLYTGKQFLPLGFVKYFGKIIGQFTDETTENIYIFSSGYDGDGRCPRDVTAFAKIGIPATTNINWTLYDQAGNLLDPTTLGLEVGMTVYGDNWNGQPSGAGGQEVDPVIVSIVPPDPAVPSDGLIVLSQSITLSGSNQLNFGYTNTIHKYNPTTNITTLLVRGSFLNFNQNFKIYGINLLDDLLFWTDNRNQPRKINVELANPTSLITPVHYVNEDQISVAKYYPYETPLVLQQANLVAISGQIPPAPQPIKGYQIETTQFVGDYNVKIGDIVSGFPDQKDDEVWQVLWIEPTGGNNEVIIYNNFLLSPGTAGSPWGGGSLKFSRSSASDSTDRLLTRGFDSTVTSAAGPIATGAAITISYPFTS</sequence>
<feature type="non-terminal residue" evidence="1">
    <location>
        <position position="1"/>
    </location>
</feature>
<gene>
    <name evidence="1" type="ORF">S01H1_12059</name>
</gene>
<name>X0T732_9ZZZZ</name>
<reference evidence="1" key="1">
    <citation type="journal article" date="2014" name="Front. Microbiol.">
        <title>High frequency of phylogenetically diverse reductive dehalogenase-homologous genes in deep subseafloor sedimentary metagenomes.</title>
        <authorList>
            <person name="Kawai M."/>
            <person name="Futagami T."/>
            <person name="Toyoda A."/>
            <person name="Takaki Y."/>
            <person name="Nishi S."/>
            <person name="Hori S."/>
            <person name="Arai W."/>
            <person name="Tsubouchi T."/>
            <person name="Morono Y."/>
            <person name="Uchiyama I."/>
            <person name="Ito T."/>
            <person name="Fujiyama A."/>
            <person name="Inagaki F."/>
            <person name="Takami H."/>
        </authorList>
    </citation>
    <scope>NUCLEOTIDE SEQUENCE</scope>
    <source>
        <strain evidence="1">Expedition CK06-06</strain>
    </source>
</reference>
<proteinExistence type="predicted"/>
<feature type="non-terminal residue" evidence="1">
    <location>
        <position position="420"/>
    </location>
</feature>